<keyword evidence="2" id="KW-1185">Reference proteome</keyword>
<accession>A0A6A6AZQ1</accession>
<protein>
    <submittedName>
        <fullName evidence="1">Uncharacterized protein</fullName>
    </submittedName>
</protein>
<dbReference type="EMBL" id="ML995542">
    <property type="protein sequence ID" value="KAF2135941.1"/>
    <property type="molecule type" value="Genomic_DNA"/>
</dbReference>
<evidence type="ECO:0000313" key="2">
    <source>
        <dbReference type="Proteomes" id="UP000799438"/>
    </source>
</evidence>
<proteinExistence type="predicted"/>
<organism evidence="1 2">
    <name type="scientific">Aplosporella prunicola CBS 121167</name>
    <dbReference type="NCBI Taxonomy" id="1176127"/>
    <lineage>
        <taxon>Eukaryota</taxon>
        <taxon>Fungi</taxon>
        <taxon>Dikarya</taxon>
        <taxon>Ascomycota</taxon>
        <taxon>Pezizomycotina</taxon>
        <taxon>Dothideomycetes</taxon>
        <taxon>Dothideomycetes incertae sedis</taxon>
        <taxon>Botryosphaeriales</taxon>
        <taxon>Aplosporellaceae</taxon>
        <taxon>Aplosporella</taxon>
    </lineage>
</organism>
<gene>
    <name evidence="1" type="ORF">K452DRAFT_292798</name>
</gene>
<dbReference type="AlphaFoldDB" id="A0A6A6AZQ1"/>
<sequence length="71" mass="8029">MRKLLTPSCSPHVLVWHDETRVRSVPYRFGTHLCTAESVSAANYVSQQLFCVAHLVIVISILHLIKSLSRL</sequence>
<name>A0A6A6AZQ1_9PEZI</name>
<reference evidence="1" key="1">
    <citation type="journal article" date="2020" name="Stud. Mycol.">
        <title>101 Dothideomycetes genomes: a test case for predicting lifestyles and emergence of pathogens.</title>
        <authorList>
            <person name="Haridas S."/>
            <person name="Albert R."/>
            <person name="Binder M."/>
            <person name="Bloem J."/>
            <person name="Labutti K."/>
            <person name="Salamov A."/>
            <person name="Andreopoulos B."/>
            <person name="Baker S."/>
            <person name="Barry K."/>
            <person name="Bills G."/>
            <person name="Bluhm B."/>
            <person name="Cannon C."/>
            <person name="Castanera R."/>
            <person name="Culley D."/>
            <person name="Daum C."/>
            <person name="Ezra D."/>
            <person name="Gonzalez J."/>
            <person name="Henrissat B."/>
            <person name="Kuo A."/>
            <person name="Liang C."/>
            <person name="Lipzen A."/>
            <person name="Lutzoni F."/>
            <person name="Magnuson J."/>
            <person name="Mondo S."/>
            <person name="Nolan M."/>
            <person name="Ohm R."/>
            <person name="Pangilinan J."/>
            <person name="Park H.-J."/>
            <person name="Ramirez L."/>
            <person name="Alfaro M."/>
            <person name="Sun H."/>
            <person name="Tritt A."/>
            <person name="Yoshinaga Y."/>
            <person name="Zwiers L.-H."/>
            <person name="Turgeon B."/>
            <person name="Goodwin S."/>
            <person name="Spatafora J."/>
            <person name="Crous P."/>
            <person name="Grigoriev I."/>
        </authorList>
    </citation>
    <scope>NUCLEOTIDE SEQUENCE</scope>
    <source>
        <strain evidence="1">CBS 121167</strain>
    </source>
</reference>
<dbReference type="GeneID" id="54298941"/>
<dbReference type="RefSeq" id="XP_033391659.1">
    <property type="nucleotide sequence ID" value="XM_033541445.1"/>
</dbReference>
<dbReference type="Proteomes" id="UP000799438">
    <property type="component" value="Unassembled WGS sequence"/>
</dbReference>
<evidence type="ECO:0000313" key="1">
    <source>
        <dbReference type="EMBL" id="KAF2135941.1"/>
    </source>
</evidence>